<dbReference type="Proteomes" id="UP001295684">
    <property type="component" value="Unassembled WGS sequence"/>
</dbReference>
<evidence type="ECO:0000256" key="12">
    <source>
        <dbReference type="ARBA" id="ARBA00044710"/>
    </source>
</evidence>
<feature type="transmembrane region" description="Helical" evidence="15">
    <location>
        <begin position="86"/>
        <end position="105"/>
    </location>
</feature>
<dbReference type="SUPFAM" id="SSF103473">
    <property type="entry name" value="MFS general substrate transporter"/>
    <property type="match status" value="1"/>
</dbReference>
<dbReference type="PANTHER" id="PTHR48022:SF2">
    <property type="entry name" value="PLASTIDIC GLUCOSE TRANSPORTER 4"/>
    <property type="match status" value="1"/>
</dbReference>
<feature type="domain" description="Major facilitator superfamily (MFS) profile" evidence="16">
    <location>
        <begin position="14"/>
        <end position="468"/>
    </location>
</feature>
<evidence type="ECO:0000256" key="1">
    <source>
        <dbReference type="ARBA" id="ARBA00004141"/>
    </source>
</evidence>
<feature type="transmembrane region" description="Helical" evidence="15">
    <location>
        <begin position="286"/>
        <end position="308"/>
    </location>
</feature>
<dbReference type="InterPro" id="IPR050360">
    <property type="entry name" value="MFS_Sugar_Transporters"/>
</dbReference>
<comment type="catalytic activity">
    <reaction evidence="12">
        <text>D-fructose(out) = D-fructose(in)</text>
        <dbReference type="Rhea" id="RHEA:60372"/>
        <dbReference type="ChEBI" id="CHEBI:37721"/>
    </reaction>
    <physiologicalReaction direction="left-to-right" evidence="12">
        <dbReference type="Rhea" id="RHEA:60373"/>
    </physiologicalReaction>
</comment>
<feature type="transmembrane region" description="Helical" evidence="15">
    <location>
        <begin position="386"/>
        <end position="405"/>
    </location>
</feature>
<dbReference type="InterPro" id="IPR036259">
    <property type="entry name" value="MFS_trans_sf"/>
</dbReference>
<protein>
    <recommendedName>
        <fullName evidence="13">Hexose transporter 1</fullName>
    </recommendedName>
</protein>
<feature type="transmembrane region" description="Helical" evidence="15">
    <location>
        <begin position="328"/>
        <end position="347"/>
    </location>
</feature>
<evidence type="ECO:0000256" key="5">
    <source>
        <dbReference type="ARBA" id="ARBA00022989"/>
    </source>
</evidence>
<comment type="subcellular location">
    <subcellularLocation>
        <location evidence="1">Membrane</location>
        <topology evidence="1">Multi-pass membrane protein</topology>
    </subcellularLocation>
</comment>
<feature type="transmembrane region" description="Helical" evidence="15">
    <location>
        <begin position="56"/>
        <end position="79"/>
    </location>
</feature>
<feature type="transmembrane region" description="Helical" evidence="15">
    <location>
        <begin position="12"/>
        <end position="32"/>
    </location>
</feature>
<keyword evidence="6 15" id="KW-0472">Membrane</keyword>
<comment type="subunit">
    <text evidence="3">Homodimer.</text>
</comment>
<dbReference type="Gene3D" id="1.20.1250.20">
    <property type="entry name" value="MFS general substrate transporter like domains"/>
    <property type="match status" value="1"/>
</dbReference>
<accession>A0AAD1UBL0</accession>
<keyword evidence="18" id="KW-1185">Reference proteome</keyword>
<dbReference type="EMBL" id="CAMPGE010007173">
    <property type="protein sequence ID" value="CAI2366098.1"/>
    <property type="molecule type" value="Genomic_DNA"/>
</dbReference>
<evidence type="ECO:0000256" key="3">
    <source>
        <dbReference type="ARBA" id="ARBA00011738"/>
    </source>
</evidence>
<reference evidence="17" key="1">
    <citation type="submission" date="2023-07" db="EMBL/GenBank/DDBJ databases">
        <authorList>
            <consortium name="AG Swart"/>
            <person name="Singh M."/>
            <person name="Singh A."/>
            <person name="Seah K."/>
            <person name="Emmerich C."/>
        </authorList>
    </citation>
    <scope>NUCLEOTIDE SEQUENCE</scope>
    <source>
        <strain evidence="17">DP1</strain>
    </source>
</reference>
<evidence type="ECO:0000256" key="7">
    <source>
        <dbReference type="ARBA" id="ARBA00044637"/>
    </source>
</evidence>
<comment type="catalytic activity">
    <reaction evidence="7">
        <text>D-galactose(in) = D-galactose(out)</text>
        <dbReference type="Rhea" id="RHEA:34915"/>
        <dbReference type="ChEBI" id="CHEBI:4139"/>
    </reaction>
    <physiologicalReaction direction="right-to-left" evidence="7">
        <dbReference type="Rhea" id="RHEA:34917"/>
    </physiologicalReaction>
</comment>
<evidence type="ECO:0000256" key="11">
    <source>
        <dbReference type="ARBA" id="ARBA00044668"/>
    </source>
</evidence>
<evidence type="ECO:0000256" key="4">
    <source>
        <dbReference type="ARBA" id="ARBA00022692"/>
    </source>
</evidence>
<evidence type="ECO:0000256" key="10">
    <source>
        <dbReference type="ARBA" id="ARBA00044662"/>
    </source>
</evidence>
<feature type="transmembrane region" description="Helical" evidence="15">
    <location>
        <begin position="111"/>
        <end position="132"/>
    </location>
</feature>
<evidence type="ECO:0000256" key="15">
    <source>
        <dbReference type="SAM" id="Phobius"/>
    </source>
</evidence>
<evidence type="ECO:0000313" key="17">
    <source>
        <dbReference type="EMBL" id="CAI2366098.1"/>
    </source>
</evidence>
<dbReference type="InterPro" id="IPR020846">
    <property type="entry name" value="MFS_dom"/>
</dbReference>
<evidence type="ECO:0000259" key="16">
    <source>
        <dbReference type="PROSITE" id="PS50850"/>
    </source>
</evidence>
<dbReference type="GO" id="GO:0005351">
    <property type="term" value="F:carbohydrate:proton symporter activity"/>
    <property type="evidence" value="ECO:0007669"/>
    <property type="project" value="TreeGrafter"/>
</dbReference>
<gene>
    <name evidence="17" type="ORF">ECRASSUSDP1_LOCUS7369</name>
</gene>
<keyword evidence="5 15" id="KW-1133">Transmembrane helix</keyword>
<sequence length="483" mass="53763">MVRQNINKPYLITMAMTVALGFCMLGYCFGYYNAFTDITYQKYAEKGQQVIHDKNLFNSLVSGLIPFGAIFGSVMIGLIVNKGRRFSLLVVASVFMAATLLSLVFNFYAMVLGRLCMGICIGCYATLCPLYISEISPPELSGFLGVFNQMGACTGIVIAFIVPYIMPLSETPTTTNLEPKAVVDSHNWRLIFGFPFGIALTQFLLLFFIFKDETPLFYLKKGDKSNYYKTMRKIYMGWEPEEDIELNEVQENNNSSQQNKPSEEESLVSSCHEKQVQDTQPGYKKALLIGSVLSLMHQFTGINSVIFFSSEIFTVGRIGLDAAISARAGTLLVGIVGFLGTGLSIPLQKYFGRVTFIQFSEVILCASLALSGICACMGSQFGIITFTLVFIFMFNFGYGQALWIYCAEVLDSRGCAIVALLNMISTWIFGTFTNLAFKYLTPQGVYFGLAAIQVFTITFVWAFVKETKGKTKQECEQLYAEKD</sequence>
<feature type="transmembrane region" description="Helical" evidence="15">
    <location>
        <begin position="443"/>
        <end position="464"/>
    </location>
</feature>
<dbReference type="InterPro" id="IPR003663">
    <property type="entry name" value="Sugar/inositol_transpt"/>
</dbReference>
<organism evidence="17 18">
    <name type="scientific">Euplotes crassus</name>
    <dbReference type="NCBI Taxonomy" id="5936"/>
    <lineage>
        <taxon>Eukaryota</taxon>
        <taxon>Sar</taxon>
        <taxon>Alveolata</taxon>
        <taxon>Ciliophora</taxon>
        <taxon>Intramacronucleata</taxon>
        <taxon>Spirotrichea</taxon>
        <taxon>Hypotrichia</taxon>
        <taxon>Euplotida</taxon>
        <taxon>Euplotidae</taxon>
        <taxon>Moneuplotes</taxon>
    </lineage>
</organism>
<comment type="similarity">
    <text evidence="2">Belongs to the major facilitator superfamily. Sugar transporter (TC 2.A.1.1) family.</text>
</comment>
<feature type="compositionally biased region" description="Low complexity" evidence="14">
    <location>
        <begin position="250"/>
        <end position="260"/>
    </location>
</feature>
<dbReference type="PANTHER" id="PTHR48022">
    <property type="entry name" value="PLASTIDIC GLUCOSE TRANSPORTER 4"/>
    <property type="match status" value="1"/>
</dbReference>
<evidence type="ECO:0000313" key="18">
    <source>
        <dbReference type="Proteomes" id="UP001295684"/>
    </source>
</evidence>
<dbReference type="Pfam" id="PF00083">
    <property type="entry name" value="Sugar_tr"/>
    <property type="match status" value="1"/>
</dbReference>
<feature type="transmembrane region" description="Helical" evidence="15">
    <location>
        <begin position="144"/>
        <end position="166"/>
    </location>
</feature>
<evidence type="ECO:0000256" key="2">
    <source>
        <dbReference type="ARBA" id="ARBA00010992"/>
    </source>
</evidence>
<feature type="transmembrane region" description="Helical" evidence="15">
    <location>
        <begin position="186"/>
        <end position="210"/>
    </location>
</feature>
<name>A0AAD1UBL0_EUPCR</name>
<comment type="caution">
    <text evidence="17">The sequence shown here is derived from an EMBL/GenBank/DDBJ whole genome shotgun (WGS) entry which is preliminary data.</text>
</comment>
<dbReference type="PROSITE" id="PS50850">
    <property type="entry name" value="MFS"/>
    <property type="match status" value="1"/>
</dbReference>
<dbReference type="AlphaFoldDB" id="A0AAD1UBL0"/>
<evidence type="ECO:0000256" key="6">
    <source>
        <dbReference type="ARBA" id="ARBA00023136"/>
    </source>
</evidence>
<feature type="region of interest" description="Disordered" evidence="14">
    <location>
        <begin position="250"/>
        <end position="270"/>
    </location>
</feature>
<dbReference type="PRINTS" id="PR00171">
    <property type="entry name" value="SUGRTRNSPORT"/>
</dbReference>
<evidence type="ECO:0000256" key="13">
    <source>
        <dbReference type="ARBA" id="ARBA00044780"/>
    </source>
</evidence>
<comment type="catalytic activity">
    <reaction evidence="8">
        <text>D-glucose(out) = D-glucose(in)</text>
        <dbReference type="Rhea" id="RHEA:60376"/>
        <dbReference type="ChEBI" id="CHEBI:4167"/>
    </reaction>
    <physiologicalReaction direction="left-to-right" evidence="8">
        <dbReference type="Rhea" id="RHEA:60377"/>
    </physiologicalReaction>
</comment>
<evidence type="ECO:0000256" key="8">
    <source>
        <dbReference type="ARBA" id="ARBA00044648"/>
    </source>
</evidence>
<feature type="transmembrane region" description="Helical" evidence="15">
    <location>
        <begin position="359"/>
        <end position="380"/>
    </location>
</feature>
<keyword evidence="4 15" id="KW-0812">Transmembrane</keyword>
<evidence type="ECO:0000256" key="9">
    <source>
        <dbReference type="ARBA" id="ARBA00044656"/>
    </source>
</evidence>
<dbReference type="InterPro" id="IPR005828">
    <property type="entry name" value="MFS_sugar_transport-like"/>
</dbReference>
<comment type="catalytic activity">
    <reaction evidence="9">
        <text>D-xylose(out) = D-xylose(in)</text>
        <dbReference type="Rhea" id="RHEA:78427"/>
        <dbReference type="ChEBI" id="CHEBI:53455"/>
    </reaction>
    <physiologicalReaction direction="left-to-right" evidence="9">
        <dbReference type="Rhea" id="RHEA:78428"/>
    </physiologicalReaction>
</comment>
<proteinExistence type="inferred from homology"/>
<dbReference type="GO" id="GO:0016020">
    <property type="term" value="C:membrane"/>
    <property type="evidence" value="ECO:0007669"/>
    <property type="project" value="UniProtKB-SubCell"/>
</dbReference>
<feature type="transmembrane region" description="Helical" evidence="15">
    <location>
        <begin position="417"/>
        <end position="437"/>
    </location>
</feature>
<comment type="catalytic activity">
    <reaction evidence="10">
        <text>D-mannose(out) = D-mannose(in)</text>
        <dbReference type="Rhea" id="RHEA:78391"/>
        <dbReference type="ChEBI" id="CHEBI:4208"/>
    </reaction>
    <physiologicalReaction direction="left-to-right" evidence="10">
        <dbReference type="Rhea" id="RHEA:78392"/>
    </physiologicalReaction>
</comment>
<evidence type="ECO:0000256" key="14">
    <source>
        <dbReference type="SAM" id="MobiDB-lite"/>
    </source>
</evidence>
<comment type="catalytic activity">
    <reaction evidence="11">
        <text>D-glucosamine(out) = D-glucosamine(in)</text>
        <dbReference type="Rhea" id="RHEA:78423"/>
        <dbReference type="ChEBI" id="CHEBI:58723"/>
    </reaction>
    <physiologicalReaction direction="left-to-right" evidence="11">
        <dbReference type="Rhea" id="RHEA:78424"/>
    </physiologicalReaction>
</comment>